<reference evidence="2" key="1">
    <citation type="submission" date="2023-03" db="EMBL/GenBank/DDBJ databases">
        <title>Actinoallomurus iriomotensis NBRC 103681.</title>
        <authorList>
            <person name="Ichikawa N."/>
            <person name="Sato H."/>
            <person name="Tonouchi N."/>
        </authorList>
    </citation>
    <scope>NUCLEOTIDE SEQUENCE</scope>
    <source>
        <strain evidence="2">NBRC 103681</strain>
    </source>
</reference>
<dbReference type="AlphaFoldDB" id="A0A9W6RJH7"/>
<dbReference type="InterPro" id="IPR043777">
    <property type="entry name" value="DUF5719"/>
</dbReference>
<accession>A0A9W6RJH7</accession>
<dbReference type="RefSeq" id="WP_285625772.1">
    <property type="nucleotide sequence ID" value="NZ_BSTJ01000006.1"/>
</dbReference>
<evidence type="ECO:0000256" key="1">
    <source>
        <dbReference type="SAM" id="Phobius"/>
    </source>
</evidence>
<keyword evidence="1" id="KW-0472">Membrane</keyword>
<evidence type="ECO:0000313" key="3">
    <source>
        <dbReference type="Proteomes" id="UP001165135"/>
    </source>
</evidence>
<protein>
    <recommendedName>
        <fullName evidence="4">Secreted protein</fullName>
    </recommendedName>
</protein>
<dbReference type="EMBL" id="BSTJ01000006">
    <property type="protein sequence ID" value="GLY76939.1"/>
    <property type="molecule type" value="Genomic_DNA"/>
</dbReference>
<organism evidence="2 3">
    <name type="scientific">Actinoallomurus iriomotensis</name>
    <dbReference type="NCBI Taxonomy" id="478107"/>
    <lineage>
        <taxon>Bacteria</taxon>
        <taxon>Bacillati</taxon>
        <taxon>Actinomycetota</taxon>
        <taxon>Actinomycetes</taxon>
        <taxon>Streptosporangiales</taxon>
        <taxon>Thermomonosporaceae</taxon>
        <taxon>Actinoallomurus</taxon>
    </lineage>
</organism>
<feature type="transmembrane region" description="Helical" evidence="1">
    <location>
        <begin position="59"/>
        <end position="79"/>
    </location>
</feature>
<dbReference type="Pfam" id="PF18986">
    <property type="entry name" value="DUF5719"/>
    <property type="match status" value="1"/>
</dbReference>
<gene>
    <name evidence="2" type="ORF">Airi01_052060</name>
</gene>
<keyword evidence="1" id="KW-0812">Transmembrane</keyword>
<dbReference type="Proteomes" id="UP001165135">
    <property type="component" value="Unassembled WGS sequence"/>
</dbReference>
<evidence type="ECO:0000313" key="2">
    <source>
        <dbReference type="EMBL" id="GLY76939.1"/>
    </source>
</evidence>
<comment type="caution">
    <text evidence="2">The sequence shown here is derived from an EMBL/GenBank/DDBJ whole genome shotgun (WGS) entry which is preliminary data.</text>
</comment>
<sequence length="507" mass="51299">MRAALASAYAVVRRVLGPPARLAYRLARAVARAAGAYAVRLSSADTRPGWMNRLPANRFALAALVVLAVAALYGVASFARPAASAPRHGTTVPVTSAYAACPDTHGARVSAVTPPGARGSGQASVAGAPVLLTTPGTAWSTDVKKGAGPWVFGAYGSLAPGLTVEQTTSDGGLAGTRCDRPATDLWFAGPGPADADDVSLYLTNVDDRPVTALVAALSPEGSIETPEGQNQVLVGPHSTRLVQVGVQVEGFGQTAADAKLIALHVHAMTGRISAAVRVDRKKGADWLPATAPSRRVVVPGVPSGGGRRRLLIAVPGQDEARVTVQGMAPDGAFAPVGERSLDATALAVTPFDLGFGGKSTALRLVANRPIVAALVAEKGDDFGVTAAVPPLGTADAGLVADNRDTTTLLLSAPPEHAAAVRLTQLAAQGPAASAKDVAVPAGHTVEVSLPPPAGGDDYGLTIAPRPGSGPVYAARLLEVKKKGFTLLPIAPARITAALPPVVDSTVP</sequence>
<proteinExistence type="predicted"/>
<keyword evidence="1" id="KW-1133">Transmembrane helix</keyword>
<evidence type="ECO:0008006" key="4">
    <source>
        <dbReference type="Google" id="ProtNLM"/>
    </source>
</evidence>
<name>A0A9W6RJH7_9ACTN</name>